<dbReference type="Proteomes" id="UP000032046">
    <property type="component" value="Unassembled WGS sequence"/>
</dbReference>
<dbReference type="PROSITE" id="PS50878">
    <property type="entry name" value="RT_POL"/>
    <property type="match status" value="1"/>
</dbReference>
<evidence type="ECO:0000313" key="3">
    <source>
        <dbReference type="EMBL" id="KIP62035.1"/>
    </source>
</evidence>
<dbReference type="InterPro" id="IPR051083">
    <property type="entry name" value="GrpII_Intron_Splice-Mob/Def"/>
</dbReference>
<keyword evidence="4" id="KW-1185">Reference proteome</keyword>
<sequence length="387" mass="46355">MSTKNMDKGQIEDLSSFIHNREYLGVIDIIKNKENFQPPVKKMVSKQYSSKKRIVYSFSREENYVLKLLTYLLIRQYDYIFAKNLYSFRAKHGVKKAIDYLRRDRHLSNKYVYKVDIHDYFNSVDINILLPNLKEIMKDDIDAYSFIERLLTDSRAVTPNGDIIYEKKGIMAGVPLSSFLANVYLCQLDWYFYNNGNRYARYSDDMIVFANSDLERQNYVTYIHSYLADMHLSVNCEKESFSNPHEQWDFLGVSYHDGIFDISPISAKKLKKKMWRKSRALLRWKNRKHIENIYAAKAFVKAFNKKLYDNPITSELTWTRWFFPIINTTETISMLDHYMQECIRYIATEKRTNKRYSFKYDMIKDLGYRSLVHEYYIVMEENIYTES</sequence>
<name>A0A0D0IZ88_9BACT</name>
<dbReference type="PANTHER" id="PTHR34047">
    <property type="entry name" value="NUCLEAR INTRON MATURASE 1, MITOCHONDRIAL-RELATED"/>
    <property type="match status" value="1"/>
</dbReference>
<protein>
    <recommendedName>
        <fullName evidence="2">Reverse transcriptase domain-containing protein</fullName>
    </recommendedName>
</protein>
<accession>A0A0D0IZ88</accession>
<dbReference type="EMBL" id="JXQK01000059">
    <property type="protein sequence ID" value="KIP62035.1"/>
    <property type="molecule type" value="Genomic_DNA"/>
</dbReference>
<dbReference type="PANTHER" id="PTHR34047:SF8">
    <property type="entry name" value="PROTEIN YKFC"/>
    <property type="match status" value="1"/>
</dbReference>
<gene>
    <name evidence="3" type="ORF">ST44_07925</name>
</gene>
<feature type="domain" description="Reverse transcriptase" evidence="2">
    <location>
        <begin position="25"/>
        <end position="255"/>
    </location>
</feature>
<dbReference type="InterPro" id="IPR000477">
    <property type="entry name" value="RT_dom"/>
</dbReference>
<evidence type="ECO:0000313" key="4">
    <source>
        <dbReference type="Proteomes" id="UP000032046"/>
    </source>
</evidence>
<dbReference type="STRING" id="1602171.ST44_07925"/>
<comment type="similarity">
    <text evidence="1">Belongs to the bacterial reverse transcriptase family.</text>
</comment>
<reference evidence="3 4" key="1">
    <citation type="submission" date="2015-01" db="EMBL/GenBank/DDBJ databases">
        <title>Comparative genomics of non-oral Prevotella species.</title>
        <authorList>
            <person name="Accetto T."/>
            <person name="Nograsek B."/>
            <person name="Avgustin G."/>
        </authorList>
    </citation>
    <scope>NUCLEOTIDE SEQUENCE [LARGE SCALE GENOMIC DNA]</scope>
    <source>
        <strain evidence="3 4">P5-119</strain>
    </source>
</reference>
<dbReference type="Pfam" id="PF00078">
    <property type="entry name" value="RVT_1"/>
    <property type="match status" value="1"/>
</dbReference>
<dbReference type="InterPro" id="IPR043502">
    <property type="entry name" value="DNA/RNA_pol_sf"/>
</dbReference>
<proteinExistence type="inferred from homology"/>
<dbReference type="SUPFAM" id="SSF56672">
    <property type="entry name" value="DNA/RNA polymerases"/>
    <property type="match status" value="1"/>
</dbReference>
<organism evidence="3 4">
    <name type="scientific">Prevotella pectinovora</name>
    <dbReference type="NCBI Taxonomy" id="1602169"/>
    <lineage>
        <taxon>Bacteria</taxon>
        <taxon>Pseudomonadati</taxon>
        <taxon>Bacteroidota</taxon>
        <taxon>Bacteroidia</taxon>
        <taxon>Bacteroidales</taxon>
        <taxon>Prevotellaceae</taxon>
        <taxon>Prevotella</taxon>
    </lineage>
</organism>
<evidence type="ECO:0000256" key="1">
    <source>
        <dbReference type="ARBA" id="ARBA00034120"/>
    </source>
</evidence>
<evidence type="ECO:0000259" key="2">
    <source>
        <dbReference type="PROSITE" id="PS50878"/>
    </source>
</evidence>
<comment type="caution">
    <text evidence="3">The sequence shown here is derived from an EMBL/GenBank/DDBJ whole genome shotgun (WGS) entry which is preliminary data.</text>
</comment>
<dbReference type="AlphaFoldDB" id="A0A0D0IZ88"/>